<comment type="caution">
    <text evidence="2">The sequence shown here is derived from an EMBL/GenBank/DDBJ whole genome shotgun (WGS) entry which is preliminary data.</text>
</comment>
<feature type="chain" id="PRO_5042828642" description="Secreted protein" evidence="1">
    <location>
        <begin position="19"/>
        <end position="114"/>
    </location>
</feature>
<protein>
    <recommendedName>
        <fullName evidence="4">Secreted protein</fullName>
    </recommendedName>
</protein>
<evidence type="ECO:0000313" key="2">
    <source>
        <dbReference type="EMBL" id="KAK3899675.1"/>
    </source>
</evidence>
<evidence type="ECO:0000256" key="1">
    <source>
        <dbReference type="SAM" id="SignalP"/>
    </source>
</evidence>
<gene>
    <name evidence="2" type="ORF">C8A05DRAFT_17922</name>
</gene>
<keyword evidence="3" id="KW-1185">Reference proteome</keyword>
<proteinExistence type="predicted"/>
<name>A0AAN6RQX3_9PEZI</name>
<evidence type="ECO:0008006" key="4">
    <source>
        <dbReference type="Google" id="ProtNLM"/>
    </source>
</evidence>
<sequence>MRLPTLAVLAPLVALAVADKLVVEVICLCSYINGQWYTAYGNYWAIATDGCHGPDQTGVPGLQNYCLDFSRNRGHFYFQNQGKRCLDVVEFTQTSYTPSQTTSRMVWDEVACTW</sequence>
<reference evidence="2" key="2">
    <citation type="submission" date="2023-05" db="EMBL/GenBank/DDBJ databases">
        <authorList>
            <consortium name="Lawrence Berkeley National Laboratory"/>
            <person name="Steindorff A."/>
            <person name="Hensen N."/>
            <person name="Bonometti L."/>
            <person name="Westerberg I."/>
            <person name="Brannstrom I.O."/>
            <person name="Guillou S."/>
            <person name="Cros-Aarteil S."/>
            <person name="Calhoun S."/>
            <person name="Haridas S."/>
            <person name="Kuo A."/>
            <person name="Mondo S."/>
            <person name="Pangilinan J."/>
            <person name="Riley R."/>
            <person name="Labutti K."/>
            <person name="Andreopoulos B."/>
            <person name="Lipzen A."/>
            <person name="Chen C."/>
            <person name="Yanf M."/>
            <person name="Daum C."/>
            <person name="Ng V."/>
            <person name="Clum A."/>
            <person name="Ohm R."/>
            <person name="Martin F."/>
            <person name="Silar P."/>
            <person name="Natvig D."/>
            <person name="Lalanne C."/>
            <person name="Gautier V."/>
            <person name="Ament-Velasquez S.L."/>
            <person name="Kruys A."/>
            <person name="Hutchinson M.I."/>
            <person name="Powell A.J."/>
            <person name="Barry K."/>
            <person name="Miller A.N."/>
            <person name="Grigoriev I.V."/>
            <person name="Debuchy R."/>
            <person name="Gladieux P."/>
            <person name="Thoren M.H."/>
            <person name="Johannesson H."/>
        </authorList>
    </citation>
    <scope>NUCLEOTIDE SEQUENCE</scope>
    <source>
        <strain evidence="2">CBS 103.79</strain>
    </source>
</reference>
<organism evidence="2 3">
    <name type="scientific">Staphylotrichum tortipilum</name>
    <dbReference type="NCBI Taxonomy" id="2831512"/>
    <lineage>
        <taxon>Eukaryota</taxon>
        <taxon>Fungi</taxon>
        <taxon>Dikarya</taxon>
        <taxon>Ascomycota</taxon>
        <taxon>Pezizomycotina</taxon>
        <taxon>Sordariomycetes</taxon>
        <taxon>Sordariomycetidae</taxon>
        <taxon>Sordariales</taxon>
        <taxon>Chaetomiaceae</taxon>
        <taxon>Staphylotrichum</taxon>
    </lineage>
</organism>
<dbReference type="EMBL" id="MU855754">
    <property type="protein sequence ID" value="KAK3899675.1"/>
    <property type="molecule type" value="Genomic_DNA"/>
</dbReference>
<accession>A0AAN6RQX3</accession>
<dbReference type="Proteomes" id="UP001303889">
    <property type="component" value="Unassembled WGS sequence"/>
</dbReference>
<evidence type="ECO:0000313" key="3">
    <source>
        <dbReference type="Proteomes" id="UP001303889"/>
    </source>
</evidence>
<feature type="signal peptide" evidence="1">
    <location>
        <begin position="1"/>
        <end position="18"/>
    </location>
</feature>
<reference evidence="2" key="1">
    <citation type="journal article" date="2023" name="Mol. Phylogenet. Evol.">
        <title>Genome-scale phylogeny and comparative genomics of the fungal order Sordariales.</title>
        <authorList>
            <person name="Hensen N."/>
            <person name="Bonometti L."/>
            <person name="Westerberg I."/>
            <person name="Brannstrom I.O."/>
            <person name="Guillou S."/>
            <person name="Cros-Aarteil S."/>
            <person name="Calhoun S."/>
            <person name="Haridas S."/>
            <person name="Kuo A."/>
            <person name="Mondo S."/>
            <person name="Pangilinan J."/>
            <person name="Riley R."/>
            <person name="LaButti K."/>
            <person name="Andreopoulos B."/>
            <person name="Lipzen A."/>
            <person name="Chen C."/>
            <person name="Yan M."/>
            <person name="Daum C."/>
            <person name="Ng V."/>
            <person name="Clum A."/>
            <person name="Steindorff A."/>
            <person name="Ohm R.A."/>
            <person name="Martin F."/>
            <person name="Silar P."/>
            <person name="Natvig D.O."/>
            <person name="Lalanne C."/>
            <person name="Gautier V."/>
            <person name="Ament-Velasquez S.L."/>
            <person name="Kruys A."/>
            <person name="Hutchinson M.I."/>
            <person name="Powell A.J."/>
            <person name="Barry K."/>
            <person name="Miller A.N."/>
            <person name="Grigoriev I.V."/>
            <person name="Debuchy R."/>
            <person name="Gladieux P."/>
            <person name="Hiltunen Thoren M."/>
            <person name="Johannesson H."/>
        </authorList>
    </citation>
    <scope>NUCLEOTIDE SEQUENCE</scope>
    <source>
        <strain evidence="2">CBS 103.79</strain>
    </source>
</reference>
<keyword evidence="1" id="KW-0732">Signal</keyword>
<dbReference type="AlphaFoldDB" id="A0AAN6RQX3"/>